<evidence type="ECO:0000313" key="2">
    <source>
        <dbReference type="EMBL" id="BCS98252.1"/>
    </source>
</evidence>
<sequence length="218" mass="24099">MKRRQLIFVALMGGAALFFVEVVGAASGEEVASATRRYRDYELSSGFYESHEVSPMGLRGYGVRLEGGGLGAPVSGLYHRSRLADSHAGILFYANRRCESCHPDNAAARHVVRGNLACRQCHGAEPIASVAHYYSPMNPIRRHAYVCARCHDGAGASFATYRIHEPPAGSLEAKLGFPSLHYTYRFMLWLFIGVMVFFSCHALVMGVRELMGKRRARP</sequence>
<feature type="transmembrane region" description="Helical" evidence="1">
    <location>
        <begin position="186"/>
        <end position="207"/>
    </location>
</feature>
<accession>A0ABN6F966</accession>
<keyword evidence="1" id="KW-1133">Transmembrane helix</keyword>
<proteinExistence type="predicted"/>
<dbReference type="Gene3D" id="1.10.1130.10">
    <property type="entry name" value="Flavocytochrome C3, Chain A"/>
    <property type="match status" value="1"/>
</dbReference>
<dbReference type="Proteomes" id="UP001320148">
    <property type="component" value="Chromosome"/>
</dbReference>
<gene>
    <name evidence="2" type="ORF">DSLASN_38840</name>
</gene>
<protein>
    <submittedName>
        <fullName evidence="2">Uncharacterized protein</fullName>
    </submittedName>
</protein>
<dbReference type="RefSeq" id="WP_236889658.1">
    <property type="nucleotide sequence ID" value="NZ_AP024488.1"/>
</dbReference>
<organism evidence="2 3">
    <name type="scientific">Desulfoluna limicola</name>
    <dbReference type="NCBI Taxonomy" id="2810562"/>
    <lineage>
        <taxon>Bacteria</taxon>
        <taxon>Pseudomonadati</taxon>
        <taxon>Thermodesulfobacteriota</taxon>
        <taxon>Desulfobacteria</taxon>
        <taxon>Desulfobacterales</taxon>
        <taxon>Desulfolunaceae</taxon>
        <taxon>Desulfoluna</taxon>
    </lineage>
</organism>
<keyword evidence="1" id="KW-0472">Membrane</keyword>
<reference evidence="2 3" key="1">
    <citation type="submission" date="2021-02" db="EMBL/GenBank/DDBJ databases">
        <title>Complete genome of Desulfoluna sp. strain ASN36.</title>
        <authorList>
            <person name="Takahashi A."/>
            <person name="Kojima H."/>
            <person name="Fukui M."/>
        </authorList>
    </citation>
    <scope>NUCLEOTIDE SEQUENCE [LARGE SCALE GENOMIC DNA]</scope>
    <source>
        <strain evidence="2 3">ASN36</strain>
    </source>
</reference>
<evidence type="ECO:0000313" key="3">
    <source>
        <dbReference type="Proteomes" id="UP001320148"/>
    </source>
</evidence>
<dbReference type="EMBL" id="AP024488">
    <property type="protein sequence ID" value="BCS98252.1"/>
    <property type="molecule type" value="Genomic_DNA"/>
</dbReference>
<keyword evidence="3" id="KW-1185">Reference proteome</keyword>
<evidence type="ECO:0000256" key="1">
    <source>
        <dbReference type="SAM" id="Phobius"/>
    </source>
</evidence>
<dbReference type="SUPFAM" id="SSF48695">
    <property type="entry name" value="Multiheme cytochromes"/>
    <property type="match status" value="1"/>
</dbReference>
<keyword evidence="1" id="KW-0812">Transmembrane</keyword>
<dbReference type="InterPro" id="IPR036280">
    <property type="entry name" value="Multihaem_cyt_sf"/>
</dbReference>
<name>A0ABN6F966_9BACT</name>